<dbReference type="Pfam" id="PF02983">
    <property type="entry name" value="Pro_Al_protease"/>
    <property type="match status" value="1"/>
</dbReference>
<feature type="compositionally biased region" description="Low complexity" evidence="8">
    <location>
        <begin position="44"/>
        <end position="66"/>
    </location>
</feature>
<evidence type="ECO:0000256" key="8">
    <source>
        <dbReference type="SAM" id="MobiDB-lite"/>
    </source>
</evidence>
<dbReference type="Proteomes" id="UP000252914">
    <property type="component" value="Unassembled WGS sequence"/>
</dbReference>
<dbReference type="CDD" id="cd21112">
    <property type="entry name" value="alphaLP-like"/>
    <property type="match status" value="1"/>
</dbReference>
<keyword evidence="2" id="KW-0645">Protease</keyword>
<comment type="caution">
    <text evidence="11">The sequence shown here is derived from an EMBL/GenBank/DDBJ whole genome shotgun (WGS) entry which is preliminary data.</text>
</comment>
<dbReference type="SUPFAM" id="SSF51055">
    <property type="entry name" value="Carbohydrate binding domain"/>
    <property type="match status" value="1"/>
</dbReference>
<feature type="domain" description="Chitin-binding type-3" evidence="10">
    <location>
        <begin position="428"/>
        <end position="474"/>
    </location>
</feature>
<dbReference type="Gene3D" id="3.30.300.50">
    <property type="match status" value="2"/>
</dbReference>
<gene>
    <name evidence="11" type="ORF">DTL70_12865</name>
</gene>
<keyword evidence="6" id="KW-0865">Zymogen</keyword>
<feature type="region of interest" description="Disordered" evidence="8">
    <location>
        <begin position="1"/>
        <end position="24"/>
    </location>
</feature>
<name>A0A367EZK0_9ACTN</name>
<dbReference type="InterPro" id="IPR036573">
    <property type="entry name" value="CBM_sf_5/12"/>
</dbReference>
<evidence type="ECO:0000256" key="3">
    <source>
        <dbReference type="ARBA" id="ARBA00022729"/>
    </source>
</evidence>
<dbReference type="GO" id="GO:0004553">
    <property type="term" value="F:hydrolase activity, hydrolyzing O-glycosyl compounds"/>
    <property type="evidence" value="ECO:0007669"/>
    <property type="project" value="InterPro"/>
</dbReference>
<comment type="similarity">
    <text evidence="1">Belongs to the peptidase S1 family.</text>
</comment>
<evidence type="ECO:0000256" key="9">
    <source>
        <dbReference type="SAM" id="SignalP"/>
    </source>
</evidence>
<dbReference type="EMBL" id="QOIN01000042">
    <property type="protein sequence ID" value="RCG23558.1"/>
    <property type="molecule type" value="Genomic_DNA"/>
</dbReference>
<dbReference type="Gene3D" id="2.40.10.10">
    <property type="entry name" value="Trypsin-like serine proteases"/>
    <property type="match status" value="2"/>
</dbReference>
<proteinExistence type="inferred from homology"/>
<reference evidence="11 12" key="1">
    <citation type="submission" date="2018-06" db="EMBL/GenBank/DDBJ databases">
        <title>Streptomyces reniochalinae sp. nov. and Streptomyces diacarnus sp. nov. from marine sponges.</title>
        <authorList>
            <person name="Li L."/>
        </authorList>
    </citation>
    <scope>NUCLEOTIDE SEQUENCE [LARGE SCALE GENOMIC DNA]</scope>
    <source>
        <strain evidence="11 12">LHW51701</strain>
    </source>
</reference>
<evidence type="ECO:0000313" key="12">
    <source>
        <dbReference type="Proteomes" id="UP000252914"/>
    </source>
</evidence>
<evidence type="ECO:0000256" key="2">
    <source>
        <dbReference type="ARBA" id="ARBA00022670"/>
    </source>
</evidence>
<dbReference type="Pfam" id="PF02839">
    <property type="entry name" value="CBM_5_12"/>
    <property type="match status" value="1"/>
</dbReference>
<dbReference type="GO" id="GO:0005576">
    <property type="term" value="C:extracellular region"/>
    <property type="evidence" value="ECO:0007669"/>
    <property type="project" value="InterPro"/>
</dbReference>
<keyword evidence="7" id="KW-1015">Disulfide bond</keyword>
<dbReference type="InterPro" id="IPR004236">
    <property type="entry name" value="Pept_S1_alpha_lytic"/>
</dbReference>
<keyword evidence="4" id="KW-0378">Hydrolase</keyword>
<dbReference type="CDD" id="cd12214">
    <property type="entry name" value="ChiA1_BD"/>
    <property type="match status" value="1"/>
</dbReference>
<dbReference type="SMART" id="SM00495">
    <property type="entry name" value="ChtBD3"/>
    <property type="match status" value="1"/>
</dbReference>
<dbReference type="GO" id="GO:0006508">
    <property type="term" value="P:proteolysis"/>
    <property type="evidence" value="ECO:0007669"/>
    <property type="project" value="UniProtKB-KW"/>
</dbReference>
<feature type="chain" id="PRO_5038815388" evidence="9">
    <location>
        <begin position="40"/>
        <end position="474"/>
    </location>
</feature>
<dbReference type="SUPFAM" id="SSF50494">
    <property type="entry name" value="Trypsin-like serine proteases"/>
    <property type="match status" value="1"/>
</dbReference>
<accession>A0A367EZK0</accession>
<evidence type="ECO:0000256" key="1">
    <source>
        <dbReference type="ARBA" id="ARBA00007664"/>
    </source>
</evidence>
<organism evidence="11 12">
    <name type="scientific">Streptomyces diacarni</name>
    <dbReference type="NCBI Taxonomy" id="2800381"/>
    <lineage>
        <taxon>Bacteria</taxon>
        <taxon>Bacillati</taxon>
        <taxon>Actinomycetota</taxon>
        <taxon>Actinomycetes</taxon>
        <taxon>Kitasatosporales</taxon>
        <taxon>Streptomycetaceae</taxon>
        <taxon>Streptomyces</taxon>
    </lineage>
</organism>
<dbReference type="Pfam" id="PF00089">
    <property type="entry name" value="Trypsin"/>
    <property type="match status" value="1"/>
</dbReference>
<dbReference type="GO" id="GO:0005975">
    <property type="term" value="P:carbohydrate metabolic process"/>
    <property type="evidence" value="ECO:0007669"/>
    <property type="project" value="InterPro"/>
</dbReference>
<keyword evidence="12" id="KW-1185">Reference proteome</keyword>
<dbReference type="PRINTS" id="PR00861">
    <property type="entry name" value="ALYTICPTASE"/>
</dbReference>
<evidence type="ECO:0000256" key="6">
    <source>
        <dbReference type="ARBA" id="ARBA00023145"/>
    </source>
</evidence>
<evidence type="ECO:0000259" key="10">
    <source>
        <dbReference type="SMART" id="SM00495"/>
    </source>
</evidence>
<dbReference type="InterPro" id="IPR043504">
    <property type="entry name" value="Peptidase_S1_PA_chymotrypsin"/>
</dbReference>
<dbReference type="InterPro" id="IPR009003">
    <property type="entry name" value="Peptidase_S1_PA"/>
</dbReference>
<dbReference type="InterPro" id="IPR003610">
    <property type="entry name" value="CBM5/12"/>
</dbReference>
<dbReference type="InterPro" id="IPR035070">
    <property type="entry name" value="Streptogrisin_prodomain"/>
</dbReference>
<feature type="region of interest" description="Disordered" evidence="8">
    <location>
        <begin position="44"/>
        <end position="70"/>
    </location>
</feature>
<evidence type="ECO:0000256" key="7">
    <source>
        <dbReference type="ARBA" id="ARBA00023157"/>
    </source>
</evidence>
<dbReference type="InterPro" id="IPR001254">
    <property type="entry name" value="Trypsin_dom"/>
</dbReference>
<dbReference type="Gene3D" id="2.10.10.20">
    <property type="entry name" value="Carbohydrate-binding module superfamily 5/12"/>
    <property type="match status" value="1"/>
</dbReference>
<feature type="signal peptide" evidence="9">
    <location>
        <begin position="1"/>
        <end position="39"/>
    </location>
</feature>
<evidence type="ECO:0000256" key="4">
    <source>
        <dbReference type="ARBA" id="ARBA00022801"/>
    </source>
</evidence>
<keyword evidence="5" id="KW-0720">Serine protease</keyword>
<dbReference type="InterPro" id="IPR001316">
    <property type="entry name" value="Pept_S1A_streptogrisin"/>
</dbReference>
<keyword evidence="3 9" id="KW-0732">Signal</keyword>
<dbReference type="AlphaFoldDB" id="A0A367EZK0"/>
<protein>
    <submittedName>
        <fullName evidence="11">S1 family peptidase</fullName>
    </submittedName>
</protein>
<dbReference type="GO" id="GO:0004252">
    <property type="term" value="F:serine-type endopeptidase activity"/>
    <property type="evidence" value="ECO:0007669"/>
    <property type="project" value="InterPro"/>
</dbReference>
<evidence type="ECO:0000256" key="5">
    <source>
        <dbReference type="ARBA" id="ARBA00022825"/>
    </source>
</evidence>
<dbReference type="RefSeq" id="WP_114022050.1">
    <property type="nucleotide sequence ID" value="NZ_QOIN01000042.1"/>
</dbReference>
<evidence type="ECO:0000313" key="11">
    <source>
        <dbReference type="EMBL" id="RCG23558.1"/>
    </source>
</evidence>
<sequence>MALPASSGPVPTPPRPSPVRRRAAAAAAATLATAGLVLAGLTGPAQARPADDGPASAARAGAAASDPDPDLVEAMTRDLGLTTAQAEKRLANEADAADTVAALRTALGDSYAGAHVSGETAARLTVATTDAKERARITEAGATARLVDRDLGALDRVQKALDRAAGRAAPEGVRVWYVDTRHNDVVVEAADQDAARAFLARAGVRGDAVTVRHTDAEPRTFADLRGGDAYYMNGSGRCSIGFSVTRGGGQAGFVTAGHCGTPGTPTSGYNQQAQGSFQGSTFPGRDYAWVATNGNWTPRPLVNGYGMGEVTVAGSTQAPVGASVCRSGSTTGWHCGTVQQHNTSVTYPQGTVSGVTRTNVCAEPGDSGGSFISGDQAQGTTSGGSGNCTSGGTTFFFPVNPALQAYGLTLVTSGGGGPTDPPTDPPTEGTWAIGTQYQVGDQVTYNGATYRCVQAHTAQPGWNPLDAPSLWARA</sequence>
<dbReference type="GO" id="GO:0030246">
    <property type="term" value="F:carbohydrate binding"/>
    <property type="evidence" value="ECO:0007669"/>
    <property type="project" value="InterPro"/>
</dbReference>